<dbReference type="Proteomes" id="UP000028713">
    <property type="component" value="Unassembled WGS sequence"/>
</dbReference>
<feature type="chain" id="PRO_5001800601" description="Outer membrane protein beta-barrel domain-containing protein" evidence="1">
    <location>
        <begin position="19"/>
        <end position="225"/>
    </location>
</feature>
<evidence type="ECO:0000313" key="3">
    <source>
        <dbReference type="EMBL" id="KFF00386.1"/>
    </source>
</evidence>
<feature type="signal peptide" evidence="1">
    <location>
        <begin position="1"/>
        <end position="18"/>
    </location>
</feature>
<dbReference type="InterPro" id="IPR025665">
    <property type="entry name" value="Beta-barrel_OMP_2"/>
</dbReference>
<feature type="domain" description="Outer membrane protein beta-barrel" evidence="2">
    <location>
        <begin position="17"/>
        <end position="193"/>
    </location>
</feature>
<evidence type="ECO:0000313" key="4">
    <source>
        <dbReference type="Proteomes" id="UP000028713"/>
    </source>
</evidence>
<dbReference type="EMBL" id="JPRP01000001">
    <property type="protein sequence ID" value="KFF00386.1"/>
    <property type="molecule type" value="Genomic_DNA"/>
</dbReference>
<dbReference type="STRING" id="236814.IX39_06965"/>
<dbReference type="OrthoDB" id="947434at2"/>
<reference evidence="3 4" key="1">
    <citation type="submission" date="2014-07" db="EMBL/GenBank/DDBJ databases">
        <title>Genome of Chryseobacterium formosense LMG 24722.</title>
        <authorList>
            <person name="Pipes S.E."/>
            <person name="Stropko S.J."/>
            <person name="Newman J.D."/>
        </authorList>
    </citation>
    <scope>NUCLEOTIDE SEQUENCE [LARGE SCALE GENOMIC DNA]</scope>
    <source>
        <strain evidence="3 4">LMG 24722</strain>
    </source>
</reference>
<name>A0A085Z7H2_9FLAO</name>
<evidence type="ECO:0000259" key="2">
    <source>
        <dbReference type="Pfam" id="PF13568"/>
    </source>
</evidence>
<dbReference type="AlphaFoldDB" id="A0A085Z7H2"/>
<keyword evidence="1" id="KW-0732">Signal</keyword>
<accession>A0A085Z7H2</accession>
<evidence type="ECO:0000256" key="1">
    <source>
        <dbReference type="SAM" id="SignalP"/>
    </source>
</evidence>
<proteinExistence type="predicted"/>
<keyword evidence="4" id="KW-1185">Reference proteome</keyword>
<sequence length="225" mass="24921">MKKILLTSALAFSVLSFAQIDLRNTRFGLTAGGNYSRVKNAHNPSGPRFTFQAGVLALIPMGGADQFYLQPEVTYYGAGESGKDKNAKGVDGYDAVYANDYLSVPIYFKGYFSEAESEFFGLIGPRFNFLLNQTTKNAPVGRPYYDPDVTDPDYPQISGKANSFNFAVGVGIGYSYKRQLELALKYDFGISNTYPKLVESFTQDPNTVKKKSEQVLSLTLSYIFE</sequence>
<dbReference type="Pfam" id="PF13568">
    <property type="entry name" value="OMP_b-brl_2"/>
    <property type="match status" value="1"/>
</dbReference>
<dbReference type="RefSeq" id="WP_034674566.1">
    <property type="nucleotide sequence ID" value="NZ_FPAP01000001.1"/>
</dbReference>
<protein>
    <recommendedName>
        <fullName evidence="2">Outer membrane protein beta-barrel domain-containing protein</fullName>
    </recommendedName>
</protein>
<comment type="caution">
    <text evidence="3">The sequence shown here is derived from an EMBL/GenBank/DDBJ whole genome shotgun (WGS) entry which is preliminary data.</text>
</comment>
<dbReference type="eggNOG" id="COG3637">
    <property type="taxonomic scope" value="Bacteria"/>
</dbReference>
<gene>
    <name evidence="3" type="ORF">IX39_06965</name>
</gene>
<organism evidence="3 4">
    <name type="scientific">Chryseobacterium formosense</name>
    <dbReference type="NCBI Taxonomy" id="236814"/>
    <lineage>
        <taxon>Bacteria</taxon>
        <taxon>Pseudomonadati</taxon>
        <taxon>Bacteroidota</taxon>
        <taxon>Flavobacteriia</taxon>
        <taxon>Flavobacteriales</taxon>
        <taxon>Weeksellaceae</taxon>
        <taxon>Chryseobacterium group</taxon>
        <taxon>Chryseobacterium</taxon>
    </lineage>
</organism>